<accession>A0A1E5VRH7</accession>
<evidence type="ECO:0000313" key="1">
    <source>
        <dbReference type="EMBL" id="OEL27723.1"/>
    </source>
</evidence>
<evidence type="ECO:0000313" key="2">
    <source>
        <dbReference type="Proteomes" id="UP000095767"/>
    </source>
</evidence>
<protein>
    <submittedName>
        <fullName evidence="1">Uncharacterized protein</fullName>
    </submittedName>
</protein>
<name>A0A1E5VRH7_9POAL</name>
<sequence length="70" mass="7822">MYMPPAAASLRWGRAISRCLASVQGNRQEMATNPCVTRLEINVIGDMMKVQSKLSVINFIRTQVSLLLEI</sequence>
<dbReference type="AlphaFoldDB" id="A0A1E5VRH7"/>
<keyword evidence="2" id="KW-1185">Reference proteome</keyword>
<dbReference type="EMBL" id="LWDX02031806">
    <property type="protein sequence ID" value="OEL27723.1"/>
    <property type="molecule type" value="Genomic_DNA"/>
</dbReference>
<organism evidence="1 2">
    <name type="scientific">Dichanthelium oligosanthes</name>
    <dbReference type="NCBI Taxonomy" id="888268"/>
    <lineage>
        <taxon>Eukaryota</taxon>
        <taxon>Viridiplantae</taxon>
        <taxon>Streptophyta</taxon>
        <taxon>Embryophyta</taxon>
        <taxon>Tracheophyta</taxon>
        <taxon>Spermatophyta</taxon>
        <taxon>Magnoliopsida</taxon>
        <taxon>Liliopsida</taxon>
        <taxon>Poales</taxon>
        <taxon>Poaceae</taxon>
        <taxon>PACMAD clade</taxon>
        <taxon>Panicoideae</taxon>
        <taxon>Panicodae</taxon>
        <taxon>Paniceae</taxon>
        <taxon>Dichantheliinae</taxon>
        <taxon>Dichanthelium</taxon>
    </lineage>
</organism>
<gene>
    <name evidence="1" type="ORF">BAE44_0011257</name>
</gene>
<comment type="caution">
    <text evidence="1">The sequence shown here is derived from an EMBL/GenBank/DDBJ whole genome shotgun (WGS) entry which is preliminary data.</text>
</comment>
<reference evidence="1 2" key="1">
    <citation type="submission" date="2016-09" db="EMBL/GenBank/DDBJ databases">
        <title>The draft genome of Dichanthelium oligosanthes: A C3 panicoid grass species.</title>
        <authorList>
            <person name="Studer A.J."/>
            <person name="Schnable J.C."/>
            <person name="Brutnell T.P."/>
        </authorList>
    </citation>
    <scope>NUCLEOTIDE SEQUENCE [LARGE SCALE GENOMIC DNA]</scope>
    <source>
        <strain evidence="2">cv. Kellogg 1175</strain>
        <tissue evidence="1">Leaf</tissue>
    </source>
</reference>
<dbReference type="Proteomes" id="UP000095767">
    <property type="component" value="Unassembled WGS sequence"/>
</dbReference>
<proteinExistence type="predicted"/>